<comment type="caution">
    <text evidence="3">The sequence shown here is derived from an EMBL/GenBank/DDBJ whole genome shotgun (WGS) entry which is preliminary data.</text>
</comment>
<evidence type="ECO:0000256" key="2">
    <source>
        <dbReference type="SAM" id="MobiDB-lite"/>
    </source>
</evidence>
<evidence type="ECO:0000313" key="3">
    <source>
        <dbReference type="EMBL" id="CAI2382607.1"/>
    </source>
</evidence>
<feature type="region of interest" description="Disordered" evidence="2">
    <location>
        <begin position="419"/>
        <end position="482"/>
    </location>
</feature>
<evidence type="ECO:0000313" key="4">
    <source>
        <dbReference type="Proteomes" id="UP001295684"/>
    </source>
</evidence>
<dbReference type="Proteomes" id="UP001295684">
    <property type="component" value="Unassembled WGS sequence"/>
</dbReference>
<feature type="compositionally biased region" description="Polar residues" evidence="2">
    <location>
        <begin position="428"/>
        <end position="447"/>
    </location>
</feature>
<feature type="region of interest" description="Disordered" evidence="2">
    <location>
        <begin position="644"/>
        <end position="686"/>
    </location>
</feature>
<feature type="compositionally biased region" description="Polar residues" evidence="2">
    <location>
        <begin position="665"/>
        <end position="675"/>
    </location>
</feature>
<feature type="compositionally biased region" description="Basic and acidic residues" evidence="2">
    <location>
        <begin position="648"/>
        <end position="662"/>
    </location>
</feature>
<protein>
    <submittedName>
        <fullName evidence="3">Uncharacterized protein</fullName>
    </submittedName>
</protein>
<gene>
    <name evidence="3" type="ORF">ECRASSUSDP1_LOCUS24085</name>
</gene>
<keyword evidence="4" id="KW-1185">Reference proteome</keyword>
<feature type="coiled-coil region" evidence="1">
    <location>
        <begin position="84"/>
        <end position="111"/>
    </location>
</feature>
<organism evidence="3 4">
    <name type="scientific">Euplotes crassus</name>
    <dbReference type="NCBI Taxonomy" id="5936"/>
    <lineage>
        <taxon>Eukaryota</taxon>
        <taxon>Sar</taxon>
        <taxon>Alveolata</taxon>
        <taxon>Ciliophora</taxon>
        <taxon>Intramacronucleata</taxon>
        <taxon>Spirotrichea</taxon>
        <taxon>Hypotrichia</taxon>
        <taxon>Euplotida</taxon>
        <taxon>Euplotidae</taxon>
        <taxon>Moneuplotes</taxon>
    </lineage>
</organism>
<keyword evidence="1" id="KW-0175">Coiled coil</keyword>
<dbReference type="AlphaFoldDB" id="A0AAD1Y4B2"/>
<evidence type="ECO:0000256" key="1">
    <source>
        <dbReference type="SAM" id="Coils"/>
    </source>
</evidence>
<dbReference type="EMBL" id="CAMPGE010024790">
    <property type="protein sequence ID" value="CAI2382607.1"/>
    <property type="molecule type" value="Genomic_DNA"/>
</dbReference>
<reference evidence="3" key="1">
    <citation type="submission" date="2023-07" db="EMBL/GenBank/DDBJ databases">
        <authorList>
            <consortium name="AG Swart"/>
            <person name="Singh M."/>
            <person name="Singh A."/>
            <person name="Seah K."/>
            <person name="Emmerich C."/>
        </authorList>
    </citation>
    <scope>NUCLEOTIDE SEQUENCE</scope>
    <source>
        <strain evidence="3">DP1</strain>
    </source>
</reference>
<proteinExistence type="predicted"/>
<accession>A0AAD1Y4B2</accession>
<sequence>MKIQPTEPVLMKKRKLTQKQINTCKMPLRGCAERLEDSVITQIFRKNKYKTNHNSSVTSQTSESAYATNTDKKNFLDISLTSEGDASIEQLQKQQEELQKMQNMIQQKMSTLQTAINSRAHKGGQRLCSRSRTIIKDAAMYEDEPNEKPPVPQKMEDMAMTISDYTSQPITEAMTQSMVQNSGEKFNEEDSVPLEPMSRPSSSLHKSRRSRKDRYNEKSQDRINFDSLYRKSEKKSLIGAIPENKNLNSATKPTQHKILTKSGSNMCSKVRPSKFVEKESTLHIPKCIQVEKAATLINKRTLNALKKIRPIQSSIQVIRGFVKILKFYNPKIKNFNEEDTWMRVCFSLIHNSNTVLREIKLLSLKCTTYPEMPKVLELIANKILGKKEKNVPACSSSFQKECQPFTRLLQSLVNYYKSKQRTERSKSNHSAIRTNRSSASKKLSTPTGKKLKASKKKDSISPSIDSEQKQHELRRKRIQDQHNFKNKTTTDLFSMILNTEGEAETPSFLKSNRRSINNICMSEKKKLEKENTKTHRRFNTTQKLPNKKEITQSCINLRTCEVETPQKQPEKFLSPQKMQRTPASMHKDLSNRLSRPLLNTLNLGVFNISETEEEGREDDSSSQQIPSNIIEKIAKRHLARRNNGIIGKSRDKAKKASKEEHSLSFGATNPSNQNIFHDDLNDSNSTPRKEALMQETHPDKLNMKISKNCEANMFEQNQSETSEEEEPRQLKDSFINLDTQRGQAELYEEQASFDESPPVCEHKDYVIIKPQTDERRMIALPKNNEPVNISEMLSRSFIFDNPSDLNMSINTDRFMMEGASECKEIDFNPHNRLNISTDFGRYTHLKHSDQKAYNPFKDRQKSVLEAMEKEHLKIETLKSRRTSA</sequence>
<feature type="region of interest" description="Disordered" evidence="2">
    <location>
        <begin position="181"/>
        <end position="219"/>
    </location>
</feature>
<name>A0AAD1Y4B2_EUPCR</name>